<dbReference type="GO" id="GO:0110032">
    <property type="term" value="P:positive regulation of G2/MI transition of meiotic cell cycle"/>
    <property type="evidence" value="ECO:0007669"/>
    <property type="project" value="TreeGrafter"/>
</dbReference>
<organism evidence="1 2">
    <name type="scientific">Panagrolaimus superbus</name>
    <dbReference type="NCBI Taxonomy" id="310955"/>
    <lineage>
        <taxon>Eukaryota</taxon>
        <taxon>Metazoa</taxon>
        <taxon>Ecdysozoa</taxon>
        <taxon>Nematoda</taxon>
        <taxon>Chromadorea</taxon>
        <taxon>Rhabditida</taxon>
        <taxon>Tylenchina</taxon>
        <taxon>Panagrolaimomorpha</taxon>
        <taxon>Panagrolaimoidea</taxon>
        <taxon>Panagrolaimidae</taxon>
        <taxon>Panagrolaimus</taxon>
    </lineage>
</organism>
<name>A0A914XXX7_9BILA</name>
<dbReference type="AlphaFoldDB" id="A0A914XXX7"/>
<dbReference type="GO" id="GO:0010971">
    <property type="term" value="P:positive regulation of G2/M transition of mitotic cell cycle"/>
    <property type="evidence" value="ECO:0007669"/>
    <property type="project" value="TreeGrafter"/>
</dbReference>
<dbReference type="SUPFAM" id="SSF52821">
    <property type="entry name" value="Rhodanese/Cell cycle control phosphatase"/>
    <property type="match status" value="1"/>
</dbReference>
<dbReference type="GO" id="GO:0005634">
    <property type="term" value="C:nucleus"/>
    <property type="evidence" value="ECO:0007669"/>
    <property type="project" value="TreeGrafter"/>
</dbReference>
<dbReference type="GO" id="GO:0000086">
    <property type="term" value="P:G2/M transition of mitotic cell cycle"/>
    <property type="evidence" value="ECO:0007669"/>
    <property type="project" value="TreeGrafter"/>
</dbReference>
<dbReference type="WBParaSite" id="PSU_v2.g11385.t1">
    <property type="protein sequence ID" value="PSU_v2.g11385.t1"/>
    <property type="gene ID" value="PSU_v2.g11385"/>
</dbReference>
<protein>
    <submittedName>
        <fullName evidence="2">Uncharacterized protein</fullName>
    </submittedName>
</protein>
<evidence type="ECO:0000313" key="2">
    <source>
        <dbReference type="WBParaSite" id="PSU_v2.g11385.t1"/>
    </source>
</evidence>
<accession>A0A914XXX7</accession>
<proteinExistence type="predicted"/>
<dbReference type="GO" id="GO:0005737">
    <property type="term" value="C:cytoplasm"/>
    <property type="evidence" value="ECO:0007669"/>
    <property type="project" value="TreeGrafter"/>
</dbReference>
<dbReference type="Proteomes" id="UP000887577">
    <property type="component" value="Unplaced"/>
</dbReference>
<dbReference type="GO" id="GO:0004725">
    <property type="term" value="F:protein tyrosine phosphatase activity"/>
    <property type="evidence" value="ECO:0007669"/>
    <property type="project" value="TreeGrafter"/>
</dbReference>
<evidence type="ECO:0000313" key="1">
    <source>
        <dbReference type="Proteomes" id="UP000887577"/>
    </source>
</evidence>
<sequence>MANALRELDRELNHDNYPHIDYTEIYVLSEGYRHFYENSNVQTFCEPASYIPMLCEKYLKELRKYPFHKKNECIGFSIRSRSTQALVRAYSANLSPCFCRSSICTCTNSLPPFHSMLGSEFSQISLKSPNQARISSPPPFCLDDSPFSSCNPP</sequence>
<dbReference type="Gene3D" id="3.40.250.10">
    <property type="entry name" value="Rhodanese-like domain"/>
    <property type="match status" value="1"/>
</dbReference>
<dbReference type="PANTHER" id="PTHR10828">
    <property type="entry name" value="M-PHASE INDUCER PHOSPHATASE DUAL SPECIFICITY PHOSPHATASE CDC25"/>
    <property type="match status" value="1"/>
</dbReference>
<keyword evidence="1" id="KW-1185">Reference proteome</keyword>
<dbReference type="PANTHER" id="PTHR10828:SF76">
    <property type="entry name" value="M-PHASE INDUCER PHOSPHATASE"/>
    <property type="match status" value="1"/>
</dbReference>
<reference evidence="2" key="1">
    <citation type="submission" date="2022-11" db="UniProtKB">
        <authorList>
            <consortium name="WormBaseParasite"/>
        </authorList>
    </citation>
    <scope>IDENTIFICATION</scope>
</reference>
<dbReference type="InterPro" id="IPR036873">
    <property type="entry name" value="Rhodanese-like_dom_sf"/>
</dbReference>